<comment type="caution">
    <text evidence="1">The sequence shown here is derived from an EMBL/GenBank/DDBJ whole genome shotgun (WGS) entry which is preliminary data.</text>
</comment>
<proteinExistence type="predicted"/>
<evidence type="ECO:0000313" key="1">
    <source>
        <dbReference type="EMBL" id="RBP43928.1"/>
    </source>
</evidence>
<keyword evidence="2" id="KW-1185">Reference proteome</keyword>
<dbReference type="Proteomes" id="UP000253426">
    <property type="component" value="Unassembled WGS sequence"/>
</dbReference>
<gene>
    <name evidence="1" type="ORF">DES53_105327</name>
</gene>
<reference evidence="1 2" key="1">
    <citation type="submission" date="2018-06" db="EMBL/GenBank/DDBJ databases">
        <title>Genomic Encyclopedia of Type Strains, Phase IV (KMG-IV): sequencing the most valuable type-strain genomes for metagenomic binning, comparative biology and taxonomic classification.</title>
        <authorList>
            <person name="Goeker M."/>
        </authorList>
    </citation>
    <scope>NUCLEOTIDE SEQUENCE [LARGE SCALE GENOMIC DNA]</scope>
    <source>
        <strain evidence="1 2">DSM 25532</strain>
    </source>
</reference>
<evidence type="ECO:0000313" key="2">
    <source>
        <dbReference type="Proteomes" id="UP000253426"/>
    </source>
</evidence>
<dbReference type="AlphaFoldDB" id="A0A366HLX4"/>
<organism evidence="1 2">
    <name type="scientific">Roseimicrobium gellanilyticum</name>
    <dbReference type="NCBI Taxonomy" id="748857"/>
    <lineage>
        <taxon>Bacteria</taxon>
        <taxon>Pseudomonadati</taxon>
        <taxon>Verrucomicrobiota</taxon>
        <taxon>Verrucomicrobiia</taxon>
        <taxon>Verrucomicrobiales</taxon>
        <taxon>Verrucomicrobiaceae</taxon>
        <taxon>Roseimicrobium</taxon>
    </lineage>
</organism>
<accession>A0A366HLX4</accession>
<dbReference type="EMBL" id="QNRR01000005">
    <property type="protein sequence ID" value="RBP43928.1"/>
    <property type="molecule type" value="Genomic_DNA"/>
</dbReference>
<protein>
    <submittedName>
        <fullName evidence="1">Uncharacterized protein</fullName>
    </submittedName>
</protein>
<name>A0A366HLX4_9BACT</name>
<sequence length="127" mass="13951">MSHPGIEGWFPECIICGMGNLHGVVCLDPTCHEFIYESAHDAPASSSTQAHHSHGHFWKTCAACQKDIRADAGSWGTYAICTECFASYFAARRLPPASPSEVTQHLSHGWLRLSESHEPIVKASDDR</sequence>